<reference evidence="1 2" key="1">
    <citation type="submission" date="2017-11" db="EMBL/GenBank/DDBJ databases">
        <title>Genomic Encyclopedia of Archaeal and Bacterial Type Strains, Phase II (KMG-II): From Individual Species to Whole Genera.</title>
        <authorList>
            <person name="Goeker M."/>
        </authorList>
    </citation>
    <scope>NUCLEOTIDE SEQUENCE [LARGE SCALE GENOMIC DNA]</scope>
    <source>
        <strain evidence="1 2">DSM 11115</strain>
    </source>
</reference>
<comment type="caution">
    <text evidence="1">The sequence shown here is derived from an EMBL/GenBank/DDBJ whole genome shotgun (WGS) entry which is preliminary data.</text>
</comment>
<sequence length="140" mass="15628">MNIPFFNRLQLKKITVGVTDENGRRAQQILEGLLADLPELLMSCVVDSNSGKVLAFYTTNSAYNPNQINLRHAKLLQTLDGAVAAQPWIAGPLTDVAVILEDEMHHLRPLNGGKWYCFLAVRLADANLGITKEIMRRHSF</sequence>
<evidence type="ECO:0000313" key="2">
    <source>
        <dbReference type="Proteomes" id="UP000228535"/>
    </source>
</evidence>
<name>A0A2M9B4T7_9BACT</name>
<gene>
    <name evidence="1" type="ORF">CLV45_3628</name>
</gene>
<protein>
    <submittedName>
        <fullName evidence="1">Uncharacterized protein</fullName>
    </submittedName>
</protein>
<keyword evidence="2" id="KW-1185">Reference proteome</keyword>
<accession>A0A2M9B4T7</accession>
<proteinExistence type="predicted"/>
<organism evidence="1 2">
    <name type="scientific">Hymenobacter chitinivorans DSM 11115</name>
    <dbReference type="NCBI Taxonomy" id="1121954"/>
    <lineage>
        <taxon>Bacteria</taxon>
        <taxon>Pseudomonadati</taxon>
        <taxon>Bacteroidota</taxon>
        <taxon>Cytophagia</taxon>
        <taxon>Cytophagales</taxon>
        <taxon>Hymenobacteraceae</taxon>
        <taxon>Hymenobacter</taxon>
    </lineage>
</organism>
<dbReference type="EMBL" id="PGFA01000003">
    <property type="protein sequence ID" value="PJJ52970.1"/>
    <property type="molecule type" value="Genomic_DNA"/>
</dbReference>
<dbReference type="AlphaFoldDB" id="A0A2M9B4T7"/>
<dbReference type="Proteomes" id="UP000228535">
    <property type="component" value="Unassembled WGS sequence"/>
</dbReference>
<evidence type="ECO:0000313" key="1">
    <source>
        <dbReference type="EMBL" id="PJJ52970.1"/>
    </source>
</evidence>